<proteinExistence type="inferred from homology"/>
<sequence length="229" mass="22942">MSLKGKTIAVTGAFGILGTAVVQSLLAQGAAVAAIDRAEAPRDPASLGAASLHGGVNLGDAGAAQAAFDAIAKSHGGLHGLVNIAGGFRWEKVAGASLEGWDAMYEMNLRTAVAACQAALPHLPDGGRIVNIGANGALKAGAGMGAYAASKAGVMRLTEALAEELKDRGITVNALLPSIIDTPANRKDMPDADFARWVTPAQLAATIAFLLSDDAGAITGALIPVVGRV</sequence>
<keyword evidence="3" id="KW-1185">Reference proteome</keyword>
<protein>
    <recommendedName>
        <fullName evidence="4">3-ketoacyl-ACP reductase</fullName>
    </recommendedName>
</protein>
<dbReference type="STRING" id="1384056.N787_10515"/>
<evidence type="ECO:0000256" key="1">
    <source>
        <dbReference type="ARBA" id="ARBA00006484"/>
    </source>
</evidence>
<comment type="similarity">
    <text evidence="1">Belongs to the short-chain dehydrogenases/reductases (SDR) family.</text>
</comment>
<dbReference type="GO" id="GO:0016616">
    <property type="term" value="F:oxidoreductase activity, acting on the CH-OH group of donors, NAD or NADP as acceptor"/>
    <property type="evidence" value="ECO:0007669"/>
    <property type="project" value="TreeGrafter"/>
</dbReference>
<dbReference type="SUPFAM" id="SSF51735">
    <property type="entry name" value="NAD(P)-binding Rossmann-fold domains"/>
    <property type="match status" value="1"/>
</dbReference>
<dbReference type="PANTHER" id="PTHR42760:SF135">
    <property type="entry name" value="BLL7886 PROTEIN"/>
    <property type="match status" value="1"/>
</dbReference>
<dbReference type="eggNOG" id="COG1028">
    <property type="taxonomic scope" value="Bacteria"/>
</dbReference>
<dbReference type="PROSITE" id="PS00061">
    <property type="entry name" value="ADH_SHORT"/>
    <property type="match status" value="1"/>
</dbReference>
<dbReference type="PRINTS" id="PR00081">
    <property type="entry name" value="GDHRDH"/>
</dbReference>
<dbReference type="InterPro" id="IPR036291">
    <property type="entry name" value="NAD(P)-bd_dom_sf"/>
</dbReference>
<dbReference type="InterPro" id="IPR020904">
    <property type="entry name" value="Sc_DH/Rdtase_CS"/>
</dbReference>
<accession>A0A091B6L0</accession>
<dbReference type="PANTHER" id="PTHR42760">
    <property type="entry name" value="SHORT-CHAIN DEHYDROGENASES/REDUCTASES FAMILY MEMBER"/>
    <property type="match status" value="1"/>
</dbReference>
<evidence type="ECO:0000313" key="2">
    <source>
        <dbReference type="EMBL" id="KFN46454.1"/>
    </source>
</evidence>
<dbReference type="OrthoDB" id="118015at2"/>
<dbReference type="Pfam" id="PF13561">
    <property type="entry name" value="adh_short_C2"/>
    <property type="match status" value="1"/>
</dbReference>
<dbReference type="AlphaFoldDB" id="A0A091B6L0"/>
<evidence type="ECO:0000313" key="3">
    <source>
        <dbReference type="Proteomes" id="UP000029393"/>
    </source>
</evidence>
<dbReference type="EMBL" id="AVCK01000016">
    <property type="protein sequence ID" value="KFN46454.1"/>
    <property type="molecule type" value="Genomic_DNA"/>
</dbReference>
<name>A0A091B6L0_9GAMM</name>
<dbReference type="RefSeq" id="WP_034212003.1">
    <property type="nucleotide sequence ID" value="NZ_AVCK01000016.1"/>
</dbReference>
<dbReference type="GO" id="GO:0030497">
    <property type="term" value="P:fatty acid elongation"/>
    <property type="evidence" value="ECO:0007669"/>
    <property type="project" value="TreeGrafter"/>
</dbReference>
<reference evidence="2 3" key="1">
    <citation type="submission" date="2013-09" db="EMBL/GenBank/DDBJ databases">
        <title>Genome sequencing of Arenimonas metalli.</title>
        <authorList>
            <person name="Chen F."/>
            <person name="Wang G."/>
        </authorList>
    </citation>
    <scope>NUCLEOTIDE SEQUENCE [LARGE SCALE GENOMIC DNA]</scope>
    <source>
        <strain evidence="2 3">CF5-1</strain>
    </source>
</reference>
<dbReference type="Gene3D" id="3.40.50.720">
    <property type="entry name" value="NAD(P)-binding Rossmann-like Domain"/>
    <property type="match status" value="1"/>
</dbReference>
<dbReference type="InterPro" id="IPR002347">
    <property type="entry name" value="SDR_fam"/>
</dbReference>
<dbReference type="PRINTS" id="PR00080">
    <property type="entry name" value="SDRFAMILY"/>
</dbReference>
<organism evidence="2 3">
    <name type="scientific">Arenimonas metalli CF5-1</name>
    <dbReference type="NCBI Taxonomy" id="1384056"/>
    <lineage>
        <taxon>Bacteria</taxon>
        <taxon>Pseudomonadati</taxon>
        <taxon>Pseudomonadota</taxon>
        <taxon>Gammaproteobacteria</taxon>
        <taxon>Lysobacterales</taxon>
        <taxon>Lysobacteraceae</taxon>
        <taxon>Arenimonas</taxon>
    </lineage>
</organism>
<dbReference type="PATRIC" id="fig|1384056.3.peg.1322"/>
<comment type="caution">
    <text evidence="2">The sequence shown here is derived from an EMBL/GenBank/DDBJ whole genome shotgun (WGS) entry which is preliminary data.</text>
</comment>
<dbReference type="Proteomes" id="UP000029393">
    <property type="component" value="Unassembled WGS sequence"/>
</dbReference>
<evidence type="ECO:0008006" key="4">
    <source>
        <dbReference type="Google" id="ProtNLM"/>
    </source>
</evidence>
<gene>
    <name evidence="2" type="ORF">N787_10515</name>
</gene>